<proteinExistence type="predicted"/>
<dbReference type="GO" id="GO:0000712">
    <property type="term" value="P:resolution of meiotic recombination intermediates"/>
    <property type="evidence" value="ECO:0007669"/>
    <property type="project" value="TreeGrafter"/>
</dbReference>
<reference evidence="3" key="1">
    <citation type="submission" date="2024-02" db="UniProtKB">
        <authorList>
            <consortium name="WormBaseParasite"/>
        </authorList>
    </citation>
    <scope>IDENTIFICATION</scope>
</reference>
<feature type="compositionally biased region" description="Basic and acidic residues" evidence="1">
    <location>
        <begin position="115"/>
        <end position="136"/>
    </location>
</feature>
<feature type="compositionally biased region" description="Acidic residues" evidence="1">
    <location>
        <begin position="137"/>
        <end position="152"/>
    </location>
</feature>
<dbReference type="AlphaFoldDB" id="A0AAF3FBH8"/>
<accession>A0AAF3FBH8</accession>
<evidence type="ECO:0000256" key="1">
    <source>
        <dbReference type="SAM" id="MobiDB-lite"/>
    </source>
</evidence>
<dbReference type="Proteomes" id="UP000887575">
    <property type="component" value="Unassembled WGS sequence"/>
</dbReference>
<evidence type="ECO:0000313" key="2">
    <source>
        <dbReference type="Proteomes" id="UP000887575"/>
    </source>
</evidence>
<dbReference type="CDD" id="cd22999">
    <property type="entry name" value="SAP_SLX4"/>
    <property type="match status" value="1"/>
</dbReference>
<evidence type="ECO:0000313" key="3">
    <source>
        <dbReference type="WBParaSite" id="MBELARI_LOCUS4286"/>
    </source>
</evidence>
<dbReference type="PANTHER" id="PTHR21541:SF3">
    <property type="entry name" value="STRUCTURE-SPECIFIC ENDONUCLEASE SUBUNIT SLX4"/>
    <property type="match status" value="1"/>
</dbReference>
<sequence>MDDSFFDSFHVIPVDDTAEMAATSTANNGNSNTFTPKQKKPRFQFGSHIRVLKTHDVTPEPNFHLMEDKQLKVELAKNGLKPMGRKRAIKMLHDIYEHTHPIVDENLLKNLPSADEKKATKKKDQASENTKQKTEIGEEQDENGDTDDDPFEVEGKIPSNIDELHEAFICWLREPEQEELLLHCLQLKPVAFDELYLQIKKADSAICGMSKKALSEIMNRIPITFRALPRTRRGRKGKK</sequence>
<dbReference type="PANTHER" id="PTHR21541">
    <property type="entry name" value="BTB POZ DOMAIN CONTAINING 12"/>
    <property type="match status" value="1"/>
</dbReference>
<protein>
    <recommendedName>
        <fullName evidence="4">Structure-specific endonuclease subunit SLX4</fullName>
    </recommendedName>
</protein>
<dbReference type="WBParaSite" id="MBELARI_LOCUS4286">
    <property type="protein sequence ID" value="MBELARI_LOCUS4286"/>
    <property type="gene ID" value="MBELARI_LOCUS4286"/>
</dbReference>
<dbReference type="GO" id="GO:0033557">
    <property type="term" value="C:Slx1-Slx4 complex"/>
    <property type="evidence" value="ECO:0007669"/>
    <property type="project" value="TreeGrafter"/>
</dbReference>
<name>A0AAF3FBH8_9BILA</name>
<evidence type="ECO:0008006" key="4">
    <source>
        <dbReference type="Google" id="ProtNLM"/>
    </source>
</evidence>
<feature type="region of interest" description="Disordered" evidence="1">
    <location>
        <begin position="115"/>
        <end position="155"/>
    </location>
</feature>
<keyword evidence="2" id="KW-1185">Reference proteome</keyword>
<organism evidence="2 3">
    <name type="scientific">Mesorhabditis belari</name>
    <dbReference type="NCBI Taxonomy" id="2138241"/>
    <lineage>
        <taxon>Eukaryota</taxon>
        <taxon>Metazoa</taxon>
        <taxon>Ecdysozoa</taxon>
        <taxon>Nematoda</taxon>
        <taxon>Chromadorea</taxon>
        <taxon>Rhabditida</taxon>
        <taxon>Rhabditina</taxon>
        <taxon>Rhabditomorpha</taxon>
        <taxon>Rhabditoidea</taxon>
        <taxon>Rhabditidae</taxon>
        <taxon>Mesorhabditinae</taxon>
        <taxon>Mesorhabditis</taxon>
    </lineage>
</organism>